<reference evidence="1 3" key="2">
    <citation type="journal article" date="2002" name="Genome Biol.">
        <title>Finishing a whole-genome shotgun: release 3 of the Drosophila melanogaster euchromatic genome sequence.</title>
        <authorList>
            <person name="Celniker S.E."/>
            <person name="Wheeler D.A."/>
            <person name="Kronmiller B."/>
            <person name="Carlson J.W."/>
            <person name="Halpern A."/>
            <person name="Patel S."/>
            <person name="Adams M."/>
            <person name="Champe M."/>
            <person name="Dugan S.P."/>
            <person name="Frise E."/>
            <person name="Hodgson A."/>
            <person name="George R.A."/>
            <person name="Hoskins R.A."/>
            <person name="Laverty T."/>
            <person name="Muzny D.M."/>
            <person name="Nelson C.R."/>
            <person name="Pacleb J.M."/>
            <person name="Park S."/>
            <person name="Pfeiffer B.D."/>
            <person name="Richards S."/>
            <person name="Sodergren E.J."/>
            <person name="Svirskas R."/>
            <person name="Tabor P.E."/>
            <person name="Wan K."/>
            <person name="Stapleton M."/>
            <person name="Sutton G.G."/>
            <person name="Venter C."/>
            <person name="Weinstock G."/>
            <person name="Scherer S.E."/>
            <person name="Myers E.W."/>
            <person name="Gibbs R.A."/>
            <person name="Rubin G.M."/>
        </authorList>
    </citation>
    <scope>NUCLEOTIDE SEQUENCE [LARGE SCALE GENOMIC DNA]</scope>
    <source>
        <strain evidence="3">Berkeley</strain>
    </source>
</reference>
<reference evidence="1 3" key="9">
    <citation type="journal article" date="2015" name="G3 (Bethesda)">
        <title>Gene Model Annotations for Drosophila melanogaster: Impact of High-Throughput Data.</title>
        <authorList>
            <consortium name="FlyBase Consortium"/>
            <person name="Matthews B.B."/>
            <person name="Dos Santos G."/>
            <person name="Crosby M.A."/>
            <person name="Emmert D.B."/>
            <person name="St Pierre S.E."/>
            <person name="Gramates L.S."/>
            <person name="Zhou P."/>
            <person name="Schroeder A.J."/>
            <person name="Falls K."/>
            <person name="Strelets V."/>
            <person name="Russo S.M."/>
            <person name="Gelbart W.M."/>
            <person name="null"/>
        </authorList>
    </citation>
    <scope>NUCLEOTIDE SEQUENCE [LARGE SCALE GENOMIC DNA]</scope>
    <source>
        <strain evidence="3">Berkeley</strain>
    </source>
</reference>
<keyword evidence="3" id="KW-1185">Reference proteome</keyword>
<accession>A0A0B4KGB6</accession>
<evidence type="ECO:0000313" key="3">
    <source>
        <dbReference type="Proteomes" id="UP000000803"/>
    </source>
</evidence>
<protein>
    <submittedName>
        <fullName evidence="1">Uncharacterized protein</fullName>
    </submittedName>
</protein>
<reference evidence="1 3" key="8">
    <citation type="journal article" date="2007" name="Science">
        <title>Sequence finishing and mapping of Drosophila melanogaster heterochromatin.</title>
        <authorList>
            <person name="Hoskins R.A."/>
            <person name="Carlson J.W."/>
            <person name="Kennedy C."/>
            <person name="Acevedo D."/>
            <person name="Evans-Holm M."/>
            <person name="Frise E."/>
            <person name="Wan K.H."/>
            <person name="Park S."/>
            <person name="Mendez-Lago M."/>
            <person name="Rossi F."/>
            <person name="Villasante A."/>
            <person name="Dimitri P."/>
            <person name="Karpen G.H."/>
            <person name="Celniker S.E."/>
        </authorList>
    </citation>
    <scope>NUCLEOTIDE SEQUENCE [LARGE SCALE GENOMIC DNA]</scope>
    <source>
        <strain evidence="3">Berkeley</strain>
    </source>
</reference>
<sequence length="43" mass="4865">MFGNWKLAATFRPLGRLRWLMEGSWCGYLGVALSAKRSLIGLH</sequence>
<gene>
    <name evidence="1" type="primary">Dmel\CG44174</name>
    <name evidence="1" type="synonym">lincRNA.811</name>
    <name evidence="1 2" type="ORF">CG44174</name>
    <name evidence="1" type="ORF">Dmel_CG44174</name>
</gene>
<reference evidence="1 3" key="6">
    <citation type="journal article" date="2005" name="PLoS Comput. Biol.">
        <title>Combined evidence annotation of transposable elements in genome sequences.</title>
        <authorList>
            <person name="Quesneville H."/>
            <person name="Bergman C.M."/>
            <person name="Andrieu O."/>
            <person name="Autard D."/>
            <person name="Nouaud D."/>
            <person name="Ashburner M."/>
            <person name="Anxolabehere D."/>
        </authorList>
    </citation>
    <scope>NUCLEOTIDE SEQUENCE [LARGE SCALE GENOMIC DNA]</scope>
    <source>
        <strain evidence="3">Berkeley</strain>
    </source>
</reference>
<dbReference type="KEGG" id="dme:Dmel_CG44174"/>
<dbReference type="EMBL" id="AE014297">
    <property type="protein sequence ID" value="AGB96108.1"/>
    <property type="molecule type" value="Genomic_DNA"/>
</dbReference>
<dbReference type="AlphaFoldDB" id="A0A0B4KGB6"/>
<dbReference type="BioGRID-ORCS" id="14462489">
    <property type="hits" value="0 hits in 1 CRISPR screen"/>
</dbReference>
<dbReference type="Bgee" id="FBgn0265063">
    <property type="expression patterns" value="Expressed in mid-late elongation-stage spermatid (Drosophila) in testis and 6 other cell types or tissues"/>
</dbReference>
<dbReference type="FlyBase" id="FBgn0265063">
    <property type="gene designation" value="CG44174"/>
</dbReference>
<dbReference type="OrthoDB" id="7807419at2759"/>
<evidence type="ECO:0000313" key="2">
    <source>
        <dbReference type="FlyBase" id="FBgn0265063"/>
    </source>
</evidence>
<dbReference type="STRING" id="7227.FBpp0307767"/>
<dbReference type="GeneID" id="14462489"/>
<dbReference type="Proteomes" id="UP000000803">
    <property type="component" value="Chromosome 3R"/>
</dbReference>
<proteinExistence type="predicted"/>
<name>A0A0B4KGB6_DROME</name>
<dbReference type="RefSeq" id="NP_001262728.1">
    <property type="nucleotide sequence ID" value="NM_001275799.1"/>
</dbReference>
<reference evidence="1 3" key="11">
    <citation type="journal article" date="2015" name="Genome Res.">
        <title>The Release 6 reference sequence of the Drosophila melanogaster genome.</title>
        <authorList>
            <person name="Hoskins R.A."/>
            <person name="Carlson J.W."/>
            <person name="Wan K.H."/>
            <person name="Park S."/>
            <person name="Mendez I."/>
            <person name="Galle S.E."/>
            <person name="Booth B.W."/>
            <person name="Pfeiffer B.D."/>
            <person name="George R.A."/>
            <person name="Svirskas R."/>
            <person name="Krzywinski M."/>
            <person name="Schein J."/>
            <person name="Accardo M.C."/>
            <person name="Damia E."/>
            <person name="Messina G."/>
            <person name="Mendez-Lago M."/>
            <person name="de Pablos B."/>
            <person name="Demakova O.V."/>
            <person name="Andreyeva E.N."/>
            <person name="Boldyreva L.V."/>
            <person name="Marra M."/>
            <person name="Carvalho A.B."/>
            <person name="Dimitri P."/>
            <person name="Villasante A."/>
            <person name="Zhimulev I.F."/>
            <person name="Rubin G.M."/>
            <person name="Karpen G.H."/>
            <person name="Celniker S.E."/>
        </authorList>
    </citation>
    <scope>NUCLEOTIDE SEQUENCE [LARGE SCALE GENOMIC DNA]</scope>
    <source>
        <strain evidence="3">Berkeley</strain>
    </source>
</reference>
<reference evidence="1 3" key="1">
    <citation type="journal article" date="2000" name="Science">
        <title>The genome sequence of Drosophila melanogaster.</title>
        <authorList>
            <person name="Adams M.D."/>
            <person name="Celniker S.E."/>
            <person name="Holt R.A."/>
            <person name="Evans C.A."/>
            <person name="Gocayne J.D."/>
            <person name="Amanatides P.G."/>
            <person name="Scherer S.E."/>
            <person name="Li P.W."/>
            <person name="Hoskins R.A."/>
            <person name="Galle R.F."/>
            <person name="George R.A."/>
            <person name="Lewis S.E."/>
            <person name="Richards S."/>
            <person name="Ashburner M."/>
            <person name="Henderson S.N."/>
            <person name="Sutton G.G."/>
            <person name="Wortman J.R."/>
            <person name="Yandell M.D."/>
            <person name="Zhang Q."/>
            <person name="Chen L.X."/>
            <person name="Brandon R.C."/>
            <person name="Rogers Y.H."/>
            <person name="Blazej R.G."/>
            <person name="Champe M."/>
            <person name="Pfeiffer B.D."/>
            <person name="Wan K.H."/>
            <person name="Doyle C."/>
            <person name="Baxter E.G."/>
            <person name="Helt G."/>
            <person name="Nelson C.R."/>
            <person name="Gabor G.L."/>
            <person name="Abril J.F."/>
            <person name="Agbayani A."/>
            <person name="An H.J."/>
            <person name="Andrews-Pfannkoch C."/>
            <person name="Baldwin D."/>
            <person name="Ballew R.M."/>
            <person name="Basu A."/>
            <person name="Baxendale J."/>
            <person name="Bayraktaroglu L."/>
            <person name="Beasley E.M."/>
            <person name="Beeson K.Y."/>
            <person name="Benos P.V."/>
            <person name="Berman B.P."/>
            <person name="Bhandari D."/>
            <person name="Bolshakov S."/>
            <person name="Borkova D."/>
            <person name="Botchan M.R."/>
            <person name="Bouck J."/>
            <person name="Brokstein P."/>
            <person name="Brottier P."/>
            <person name="Burtis K.C."/>
            <person name="Busam D.A."/>
            <person name="Butler H."/>
            <person name="Cadieu E."/>
            <person name="Center A."/>
            <person name="Chandra I."/>
            <person name="Cherry J.M."/>
            <person name="Cawley S."/>
            <person name="Dahlke C."/>
            <person name="Davenport L.B."/>
            <person name="Davies P."/>
            <person name="de Pablos B."/>
            <person name="Delcher A."/>
            <person name="Deng Z."/>
            <person name="Mays A.D."/>
            <person name="Dew I."/>
            <person name="Dietz S.M."/>
            <person name="Dodson K."/>
            <person name="Doup L.E."/>
            <person name="Downes M."/>
            <person name="Dugan-Rocha S."/>
            <person name="Dunkov B.C."/>
            <person name="Dunn P."/>
            <person name="Durbin K.J."/>
            <person name="Evangelista C.C."/>
            <person name="Ferraz C."/>
            <person name="Ferriera S."/>
            <person name="Fleischmann W."/>
            <person name="Fosler C."/>
            <person name="Gabrielian A.E."/>
            <person name="Garg N.S."/>
            <person name="Gelbart W.M."/>
            <person name="Glasser K."/>
            <person name="Glodek A."/>
            <person name="Gong F."/>
            <person name="Gorrell J.H."/>
            <person name="Gu Z."/>
            <person name="Guan P."/>
            <person name="Harris M."/>
            <person name="Harris N.L."/>
            <person name="Harvey D."/>
            <person name="Heiman T.J."/>
            <person name="Hernandez J.R."/>
            <person name="Houck J."/>
            <person name="Hostin D."/>
            <person name="Houston K.A."/>
            <person name="Howland T.J."/>
            <person name="Wei M.H."/>
            <person name="Ibegwam C."/>
            <person name="Jalali M."/>
            <person name="Kalush F."/>
            <person name="Karpen G.H."/>
            <person name="Ke Z."/>
            <person name="Kennison J.A."/>
            <person name="Ketchum K.A."/>
            <person name="Kimmel B.E."/>
            <person name="Kodira C.D."/>
            <person name="Kraft C."/>
            <person name="Kravitz S."/>
            <person name="Kulp D."/>
            <person name="Lai Z."/>
            <person name="Lasko P."/>
            <person name="Lei Y."/>
            <person name="Levitsky A.A."/>
            <person name="Li J."/>
            <person name="Li Z."/>
            <person name="Liang Y."/>
            <person name="Lin X."/>
            <person name="Liu X."/>
            <person name="Mattei B."/>
            <person name="McIntosh T.C."/>
            <person name="McLeod M.P."/>
            <person name="McPherson D."/>
            <person name="Merkulov G."/>
            <person name="Milshina N.V."/>
            <person name="Mobarry C."/>
            <person name="Morris J."/>
            <person name="Moshrefi A."/>
            <person name="Mount S.M."/>
            <person name="Moy M."/>
            <person name="Murphy B."/>
            <person name="Murphy L."/>
            <person name="Muzny D.M."/>
            <person name="Nelson D.L."/>
            <person name="Nelson D.R."/>
            <person name="Nelson K.A."/>
            <person name="Nixon K."/>
            <person name="Nusskern D.R."/>
            <person name="Pacleb J.M."/>
            <person name="Palazzolo M."/>
            <person name="Pittman G.S."/>
            <person name="Pan S."/>
            <person name="Pollard J."/>
            <person name="Puri V."/>
            <person name="Reese M.G."/>
            <person name="Reinert K."/>
            <person name="Remington K."/>
            <person name="Saunders R.D."/>
            <person name="Scheeler F."/>
            <person name="Shen H."/>
            <person name="Shue B.C."/>
            <person name="Siden-Kiamos I."/>
            <person name="Simpson M."/>
            <person name="Skupski M.P."/>
            <person name="Smith T."/>
            <person name="Spier E."/>
            <person name="Spradling A.C."/>
            <person name="Stapleton M."/>
            <person name="Strong R."/>
            <person name="Sun E."/>
            <person name="Svirskas R."/>
            <person name="Tector C."/>
            <person name="Turner R."/>
            <person name="Venter E."/>
            <person name="Wang A.H."/>
            <person name="Wang X."/>
            <person name="Wang Z.Y."/>
            <person name="Wassarman D.A."/>
            <person name="Weinstock G.M."/>
            <person name="Weissenbach J."/>
            <person name="Williams S.M."/>
            <person name="WoodageT"/>
            <person name="Worley K.C."/>
            <person name="Wu D."/>
            <person name="Yang S."/>
            <person name="Yao Q.A."/>
            <person name="Ye J."/>
            <person name="Yeh R.F."/>
            <person name="Zaveri J.S."/>
            <person name="Zhan M."/>
            <person name="Zhang G."/>
            <person name="Zhao Q."/>
            <person name="Zheng L."/>
            <person name="Zheng X.H."/>
            <person name="Zhong F.N."/>
            <person name="Zhong W."/>
            <person name="Zhou X."/>
            <person name="Zhu S."/>
            <person name="Zhu X."/>
            <person name="Smith H.O."/>
            <person name="Gibbs R.A."/>
            <person name="Myers E.W."/>
            <person name="Rubin G.M."/>
            <person name="Venter J.C."/>
        </authorList>
    </citation>
    <scope>NUCLEOTIDE SEQUENCE [LARGE SCALE GENOMIC DNA]</scope>
    <source>
        <strain evidence="3">Berkeley</strain>
    </source>
</reference>
<dbReference type="VEuPathDB" id="VectorBase:FBgn0265063"/>
<evidence type="ECO:0000313" key="1">
    <source>
        <dbReference type="EMBL" id="AGB96108.1"/>
    </source>
</evidence>
<dbReference type="InParanoid" id="A0A0B4KGB6"/>
<organism evidence="1 3">
    <name type="scientific">Drosophila melanogaster</name>
    <name type="common">Fruit fly</name>
    <dbReference type="NCBI Taxonomy" id="7227"/>
    <lineage>
        <taxon>Eukaryota</taxon>
        <taxon>Metazoa</taxon>
        <taxon>Ecdysozoa</taxon>
        <taxon>Arthropoda</taxon>
        <taxon>Hexapoda</taxon>
        <taxon>Insecta</taxon>
        <taxon>Pterygota</taxon>
        <taxon>Neoptera</taxon>
        <taxon>Endopterygota</taxon>
        <taxon>Diptera</taxon>
        <taxon>Brachycera</taxon>
        <taxon>Muscomorpha</taxon>
        <taxon>Ephydroidea</taxon>
        <taxon>Drosophilidae</taxon>
        <taxon>Drosophila</taxon>
        <taxon>Sophophora</taxon>
    </lineage>
</organism>
<reference evidence="1 3" key="10">
    <citation type="journal article" date="2015" name="G3 (Bethesda)">
        <title>Gene Model Annotations for Drosophila melanogaster: The Rule-Benders.</title>
        <authorList>
            <consortium name="FlyBase Consortium"/>
            <person name="Crosby M.A."/>
            <person name="Gramates L.S."/>
            <person name="Dos Santos G."/>
            <person name="Matthews B.B."/>
            <person name="St Pierre S.E."/>
            <person name="Zhou P."/>
            <person name="Schroeder A.J."/>
            <person name="Falls K."/>
            <person name="Emmert D.B."/>
            <person name="Russo S.M."/>
            <person name="Gelbart W.M."/>
            <person name="null"/>
        </authorList>
    </citation>
    <scope>NUCLEOTIDE SEQUENCE [LARGE SCALE GENOMIC DNA]</scope>
    <source>
        <strain evidence="3">Berkeley</strain>
    </source>
</reference>
<reference evidence="1 3" key="5">
    <citation type="journal article" date="2002" name="Genome Biol.">
        <title>Heterochromatic sequences in a Drosophila whole-genome shotgun assembly.</title>
        <authorList>
            <person name="Hoskins R.A."/>
            <person name="Smith C.D."/>
            <person name="Carlson J.W."/>
            <person name="Carvalho A.B."/>
            <person name="Halpern A."/>
            <person name="Kaminker J.S."/>
            <person name="Kennedy C."/>
            <person name="Mungall C.J."/>
            <person name="Sullivan B.A."/>
            <person name="Sutton G.G."/>
            <person name="Yasuhara J.C."/>
            <person name="Wakimoto B.T."/>
            <person name="Myers E.W."/>
            <person name="Celniker S.E."/>
            <person name="Rubin G.M."/>
            <person name="Karpen G.H."/>
        </authorList>
    </citation>
    <scope>NUCLEOTIDE SEQUENCE [LARGE SCALE GENOMIC DNA]</scope>
    <source>
        <strain evidence="3">Berkeley</strain>
    </source>
</reference>
<reference evidence="1 3" key="3">
    <citation type="journal article" date="2002" name="Genome Biol.">
        <title>Annotation of the Drosophila melanogaster euchromatic genome: a systematic review.</title>
        <authorList>
            <person name="Misra S."/>
            <person name="Crosby M.A."/>
            <person name="Mungall C.J."/>
            <person name="Matthews B.B."/>
            <person name="Campbell K.S."/>
            <person name="Hradecky P."/>
            <person name="Huang Y."/>
            <person name="Kaminker J.S."/>
            <person name="Millburn G.H."/>
            <person name="Prochnik S.E."/>
            <person name="Smith C.D."/>
            <person name="Tupy J.L."/>
            <person name="Whitfied E.J."/>
            <person name="Bayraktaroglu L."/>
            <person name="Berman B.P."/>
            <person name="Bettencourt B.R."/>
            <person name="Celniker S.E."/>
            <person name="de Grey A.D."/>
            <person name="Drysdale R.A."/>
            <person name="Harris N.L."/>
            <person name="Richter J."/>
            <person name="Russo S."/>
            <person name="Schroeder A.J."/>
            <person name="Shu S.Q."/>
            <person name="Stapleton M."/>
            <person name="Yamada C."/>
            <person name="Ashburner M."/>
            <person name="Gelbart W.M."/>
            <person name="Rubin G.M."/>
            <person name="Lewis S.E."/>
        </authorList>
    </citation>
    <scope>GENOME REANNOTATION</scope>
    <source>
        <strain evidence="3">Berkeley</strain>
    </source>
</reference>
<reference evidence="1 3" key="7">
    <citation type="journal article" date="2007" name="Science">
        <title>The Release 5.1 annotation of Drosophila melanogaster heterochromatin.</title>
        <authorList>
            <person name="Smith C.D."/>
            <person name="Shu S."/>
            <person name="Mungall C.J."/>
            <person name="Karpen G.H."/>
        </authorList>
    </citation>
    <scope>NUCLEOTIDE SEQUENCE [LARGE SCALE GENOMIC DNA]</scope>
    <source>
        <strain evidence="3">Berkeley</strain>
    </source>
</reference>
<dbReference type="AGR" id="FB:FBgn0265063"/>
<reference evidence="1 3" key="4">
    <citation type="journal article" date="2002" name="Genome Biol.">
        <title>The transposable elements of the Drosophila melanogaster euchromatin: a genomics perspective.</title>
        <authorList>
            <person name="Kaminker J.S."/>
            <person name="Bergman C.M."/>
            <person name="Kronmiller B."/>
            <person name="Carlson J."/>
            <person name="Svirskas R."/>
            <person name="Patel S."/>
            <person name="Frise E."/>
            <person name="Wheeler D.A."/>
            <person name="Lewis S.E."/>
            <person name="Rubin G.M."/>
            <person name="Ashburner M."/>
            <person name="Celniker S.E."/>
        </authorList>
    </citation>
    <scope>NUCLEOTIDE SEQUENCE [LARGE SCALE GENOMIC DNA]</scope>
    <source>
        <strain evidence="3">Berkeley</strain>
    </source>
</reference>